<dbReference type="SUPFAM" id="SSF52317">
    <property type="entry name" value="Class I glutamine amidotransferase-like"/>
    <property type="match status" value="1"/>
</dbReference>
<dbReference type="Pfam" id="PF06439">
    <property type="entry name" value="3keto-disac_hyd"/>
    <property type="match status" value="1"/>
</dbReference>
<proteinExistence type="predicted"/>
<keyword evidence="4" id="KW-1185">Reference proteome</keyword>
<evidence type="ECO:0000313" key="3">
    <source>
        <dbReference type="EMBL" id="WOO40197.1"/>
    </source>
</evidence>
<name>A0AAQ3L7Q2_9BACT</name>
<dbReference type="GO" id="GO:0016787">
    <property type="term" value="F:hydrolase activity"/>
    <property type="evidence" value="ECO:0007669"/>
    <property type="project" value="InterPro"/>
</dbReference>
<dbReference type="Gene3D" id="2.60.120.560">
    <property type="entry name" value="Exo-inulinase, domain 1"/>
    <property type="match status" value="2"/>
</dbReference>
<dbReference type="InterPro" id="IPR029062">
    <property type="entry name" value="Class_I_gatase-like"/>
</dbReference>
<feature type="domain" description="ThuA-like" evidence="1">
    <location>
        <begin position="44"/>
        <end position="288"/>
    </location>
</feature>
<dbReference type="Proteomes" id="UP001304300">
    <property type="component" value="Chromosome"/>
</dbReference>
<gene>
    <name evidence="3" type="ORF">RZN69_16370</name>
</gene>
<dbReference type="KEGG" id="puo:RZN69_16370"/>
<dbReference type="AlphaFoldDB" id="A0AAQ3L7Q2"/>
<evidence type="ECO:0000313" key="4">
    <source>
        <dbReference type="Proteomes" id="UP001304300"/>
    </source>
</evidence>
<dbReference type="PANTHER" id="PTHR40469:SF2">
    <property type="entry name" value="GALACTOSE-BINDING DOMAIN-LIKE SUPERFAMILY PROTEIN"/>
    <property type="match status" value="1"/>
</dbReference>
<reference evidence="3 4" key="1">
    <citation type="submission" date="2023-10" db="EMBL/GenBank/DDBJ databases">
        <title>Rubellicoccus peritrichatus gen. nov., sp. nov., isolated from an algae of coral reef tank.</title>
        <authorList>
            <person name="Luo J."/>
        </authorList>
    </citation>
    <scope>NUCLEOTIDE SEQUENCE [LARGE SCALE GENOMIC DNA]</scope>
    <source>
        <strain evidence="3 4">CR14</strain>
    </source>
</reference>
<dbReference type="RefSeq" id="WP_317832341.1">
    <property type="nucleotide sequence ID" value="NZ_CP136920.1"/>
</dbReference>
<organism evidence="3 4">
    <name type="scientific">Rubellicoccus peritrichatus</name>
    <dbReference type="NCBI Taxonomy" id="3080537"/>
    <lineage>
        <taxon>Bacteria</taxon>
        <taxon>Pseudomonadati</taxon>
        <taxon>Verrucomicrobiota</taxon>
        <taxon>Opitutia</taxon>
        <taxon>Puniceicoccales</taxon>
        <taxon>Cerasicoccaceae</taxon>
        <taxon>Rubellicoccus</taxon>
    </lineage>
</organism>
<evidence type="ECO:0000259" key="2">
    <source>
        <dbReference type="Pfam" id="PF06439"/>
    </source>
</evidence>
<dbReference type="InterPro" id="IPR010496">
    <property type="entry name" value="AL/BT2_dom"/>
</dbReference>
<feature type="domain" description="3-keto-alpha-glucoside-1,2-lyase/3-keto-2-hydroxy-glucal hydratase" evidence="2">
    <location>
        <begin position="310"/>
        <end position="458"/>
    </location>
</feature>
<evidence type="ECO:0000259" key="1">
    <source>
        <dbReference type="Pfam" id="PF06283"/>
    </source>
</evidence>
<sequence length="462" mass="51765">MSQLIAEIDWKPTFNDKPVPADQQESIRKAVPQEPIVEPDEDRKVLVFSATSGFRHGSIPTGKLALELMGESTGAYEAVVSDDPANFEPDALDEFDAVILLNPTQNFFMPNNKQKGEFSKEEWQQLQQRHKRLVDNLIKYLNDGGGIVGIHAATDACYGHAEYGEAMGGYFAGHPWGGGNNVTIVVEDPDHAINKAAFDGLEDFQLREEIYQFSEKPYSRNNLRILLNLDPERSDPVGGKKRMDDDYAVSWVHQVGDGRLFYSSIGHNHHIYWNPMILKHYLAGIQFATGDLEADTTPSGNPKPKIWKPLSAWKGLPNWSEENGTNAFKVNRGIIAYNLQNAKANAFLASNQEYGNFILEFQVKAKTPRSGVQIRAETKNYGMNKRINGYAIKSGDNFSKDRWNSYRIEAKGSTIQTWLNGKLIDETNKISHAKGLICLQAEHNGKPGGAIEWRSIRINVLD</sequence>
<dbReference type="InterPro" id="IPR029010">
    <property type="entry name" value="ThuA-like"/>
</dbReference>
<dbReference type="Pfam" id="PF06283">
    <property type="entry name" value="ThuA"/>
    <property type="match status" value="1"/>
</dbReference>
<protein>
    <submittedName>
        <fullName evidence="3">ThuA domain-containing protein</fullName>
    </submittedName>
</protein>
<dbReference type="Gene3D" id="3.40.50.880">
    <property type="match status" value="1"/>
</dbReference>
<dbReference type="PANTHER" id="PTHR40469">
    <property type="entry name" value="SECRETED GLYCOSYL HYDROLASE"/>
    <property type="match status" value="1"/>
</dbReference>
<dbReference type="EMBL" id="CP136920">
    <property type="protein sequence ID" value="WOO40197.1"/>
    <property type="molecule type" value="Genomic_DNA"/>
</dbReference>
<accession>A0AAQ3L7Q2</accession>